<dbReference type="InterPro" id="IPR036849">
    <property type="entry name" value="Enolase-like_C_sf"/>
</dbReference>
<dbReference type="InterPro" id="IPR013342">
    <property type="entry name" value="Mandelate_racemase_C"/>
</dbReference>
<feature type="binding site" evidence="2">
    <location>
        <position position="235"/>
    </location>
    <ligand>
        <name>Mg(2+)</name>
        <dbReference type="ChEBI" id="CHEBI:18420"/>
    </ligand>
</feature>
<feature type="domain" description="Mandelate racemase/muconate lactonizing enzyme C-terminal" evidence="3">
    <location>
        <begin position="159"/>
        <end position="256"/>
    </location>
</feature>
<dbReference type="InterPro" id="IPR034593">
    <property type="entry name" value="DgoD-like"/>
</dbReference>
<accession>W4HH25</accession>
<evidence type="ECO:0000313" key="5">
    <source>
        <dbReference type="Proteomes" id="UP000019063"/>
    </source>
</evidence>
<reference evidence="4 5" key="1">
    <citation type="journal article" date="2014" name="Antonie Van Leeuwenhoek">
        <title>Roseivivax atlanticus sp. nov., isolated from surface seawater of the Atlantic Ocean.</title>
        <authorList>
            <person name="Li G."/>
            <person name="Lai Q."/>
            <person name="Liu X."/>
            <person name="Sun F."/>
            <person name="Shao Z."/>
        </authorList>
    </citation>
    <scope>NUCLEOTIDE SEQUENCE [LARGE SCALE GENOMIC DNA]</scope>
    <source>
        <strain evidence="4 5">22II-s10s</strain>
    </source>
</reference>
<dbReference type="InterPro" id="IPR029017">
    <property type="entry name" value="Enolase-like_N"/>
</dbReference>
<dbReference type="RefSeq" id="WP_043846328.1">
    <property type="nucleotide sequence ID" value="NZ_AQQW01000012.1"/>
</dbReference>
<feature type="active site" description="acceptor" evidence="1">
    <location>
        <position position="180"/>
    </location>
</feature>
<evidence type="ECO:0000256" key="1">
    <source>
        <dbReference type="PIRSR" id="PIRSR634611-1"/>
    </source>
</evidence>
<dbReference type="Pfam" id="PF02746">
    <property type="entry name" value="MR_MLE_N"/>
    <property type="match status" value="1"/>
</dbReference>
<dbReference type="AlphaFoldDB" id="W4HH25"/>
<dbReference type="Proteomes" id="UP000019063">
    <property type="component" value="Unassembled WGS sequence"/>
</dbReference>
<keyword evidence="5" id="KW-1185">Reference proteome</keyword>
<dbReference type="SUPFAM" id="SSF51604">
    <property type="entry name" value="Enolase C-terminal domain-like"/>
    <property type="match status" value="1"/>
</dbReference>
<evidence type="ECO:0000256" key="2">
    <source>
        <dbReference type="PIRSR" id="PIRSR634611-3"/>
    </source>
</evidence>
<keyword evidence="2" id="KW-0479">Metal-binding</keyword>
<comment type="caution">
    <text evidence="4">The sequence shown here is derived from an EMBL/GenBank/DDBJ whole genome shotgun (WGS) entry which is preliminary data.</text>
</comment>
<name>W4HH25_9RHOB</name>
<dbReference type="InterPro" id="IPR013341">
    <property type="entry name" value="Mandelate_racemase_N_dom"/>
</dbReference>
<feature type="binding site" evidence="2">
    <location>
        <position position="209"/>
    </location>
    <ligand>
        <name>Mg(2+)</name>
        <dbReference type="ChEBI" id="CHEBI:18420"/>
    </ligand>
</feature>
<keyword evidence="2" id="KW-0460">Magnesium</keyword>
<comment type="cofactor">
    <cofactor evidence="2">
        <name>Mg(2+)</name>
        <dbReference type="ChEBI" id="CHEBI:18420"/>
    </cofactor>
    <text evidence="2">Binds 1 Mg(2+) ion per subunit.</text>
</comment>
<evidence type="ECO:0000259" key="3">
    <source>
        <dbReference type="SMART" id="SM00922"/>
    </source>
</evidence>
<dbReference type="PATRIC" id="fig|1317118.6.peg.3547"/>
<dbReference type="EMBL" id="AQQW01000012">
    <property type="protein sequence ID" value="ETW11436.1"/>
    <property type="molecule type" value="Genomic_DNA"/>
</dbReference>
<dbReference type="eggNOG" id="COG4948">
    <property type="taxonomic scope" value="Bacteria"/>
</dbReference>
<protein>
    <submittedName>
        <fullName evidence="4">Mandelate racemase/muconate lactonizing enzyme-like protein</fullName>
    </submittedName>
</protein>
<dbReference type="Gene3D" id="3.20.20.120">
    <property type="entry name" value="Enolase-like C-terminal domain"/>
    <property type="match status" value="1"/>
</dbReference>
<sequence length="385" mass="41325">MKITAVRQAPLPITSPGANAVVDFAGLTTTAVAIDAETERGPLTGYGFASIGRWSVGGILDDRLIPRMMDAAPGAHLDADGRLDPVACWRLVMRNEKPGGHGDRAAAMGALDMALWDLLGKAEARPIYRILADRYRDGEADPDVAVYAAGGYYAAGDPIETLRAELSDYIDAGYRAVKIKIGGAELAHDLARIEAAIDTVGGADRVSVDANGRFDLRRALDYAEALAPYGLRWYEEPGDPLDFRLHATVAEAYPGPLATGENLFSSQDARNLLRYGGLRPDRDVLQFDCALSYGLPDYLETLAELDRHGWSARSIHPHGGHQMSLHLAAGLGLGGNESYPGVFQPLGGFADGVEIRDGRIRMGDTPGVGLEDKGRLIDWLRATFG</sequence>
<feature type="binding site" evidence="2">
    <location>
        <position position="261"/>
    </location>
    <ligand>
        <name>Mg(2+)</name>
        <dbReference type="ChEBI" id="CHEBI:18420"/>
    </ligand>
</feature>
<dbReference type="PANTHER" id="PTHR48080:SF5">
    <property type="entry name" value="D(-)-TARTRATE DEHYDRATASE"/>
    <property type="match status" value="1"/>
</dbReference>
<dbReference type="InterPro" id="IPR029065">
    <property type="entry name" value="Enolase_C-like"/>
</dbReference>
<feature type="active site" description="Proton donor/acceptor" evidence="1">
    <location>
        <position position="318"/>
    </location>
</feature>
<dbReference type="GO" id="GO:0046872">
    <property type="term" value="F:metal ion binding"/>
    <property type="evidence" value="ECO:0007669"/>
    <property type="project" value="UniProtKB-KW"/>
</dbReference>
<dbReference type="Pfam" id="PF13378">
    <property type="entry name" value="MR_MLE_C"/>
    <property type="match status" value="1"/>
</dbReference>
<evidence type="ECO:0000313" key="4">
    <source>
        <dbReference type="EMBL" id="ETW11436.1"/>
    </source>
</evidence>
<dbReference type="SFLD" id="SFLDG00179">
    <property type="entry name" value="mandelate_racemase"/>
    <property type="match status" value="1"/>
</dbReference>
<dbReference type="GO" id="GO:0047808">
    <property type="term" value="F:D(-)-tartrate dehydratase activity"/>
    <property type="evidence" value="ECO:0007669"/>
    <property type="project" value="InterPro"/>
</dbReference>
<dbReference type="PANTHER" id="PTHR48080">
    <property type="entry name" value="D-GALACTONATE DEHYDRATASE-RELATED"/>
    <property type="match status" value="1"/>
</dbReference>
<dbReference type="SFLD" id="SFLDF00118">
    <property type="entry name" value="D-tartrate_dehydratase"/>
    <property type="match status" value="1"/>
</dbReference>
<dbReference type="Gene3D" id="3.30.390.10">
    <property type="entry name" value="Enolase-like, N-terminal domain"/>
    <property type="match status" value="1"/>
</dbReference>
<organism evidence="4 5">
    <name type="scientific">Roseivivax marinus</name>
    <dbReference type="NCBI Taxonomy" id="1379903"/>
    <lineage>
        <taxon>Bacteria</taxon>
        <taxon>Pseudomonadati</taxon>
        <taxon>Pseudomonadota</taxon>
        <taxon>Alphaproteobacteria</taxon>
        <taxon>Rhodobacterales</taxon>
        <taxon>Roseobacteraceae</taxon>
        <taxon>Roseivivax</taxon>
    </lineage>
</organism>
<dbReference type="SUPFAM" id="SSF54826">
    <property type="entry name" value="Enolase N-terminal domain-like"/>
    <property type="match status" value="1"/>
</dbReference>
<proteinExistence type="predicted"/>
<gene>
    <name evidence="4" type="ORF">ATO8_17235</name>
</gene>
<dbReference type="InterPro" id="IPR034611">
    <property type="entry name" value="D-tartrate_dehydratase"/>
</dbReference>
<dbReference type="SMART" id="SM00922">
    <property type="entry name" value="MR_MLE"/>
    <property type="match status" value="1"/>
</dbReference>
<dbReference type="SFLD" id="SFLDS00001">
    <property type="entry name" value="Enolase"/>
    <property type="match status" value="1"/>
</dbReference>
<dbReference type="STRING" id="1379903.ATO8_17235"/>